<accession>A0A645BH74</accession>
<organism evidence="1">
    <name type="scientific">bioreactor metagenome</name>
    <dbReference type="NCBI Taxonomy" id="1076179"/>
    <lineage>
        <taxon>unclassified sequences</taxon>
        <taxon>metagenomes</taxon>
        <taxon>ecological metagenomes</taxon>
    </lineage>
</organism>
<sequence>MRTETVADSFDQYRTISCNSIFSRFFRDGINSQDVHSVYLDTRDSCTHSFLSQRLSSSLNMTWGGDCPTVVLDKEQAWCFIGSGKVDSFVEIPLRTSSVTSICDDYIFLVAFLQAQRDTCSLHVLCADDDLRRQRLQISSIFIAIHVAS</sequence>
<proteinExistence type="predicted"/>
<reference evidence="1" key="1">
    <citation type="submission" date="2019-08" db="EMBL/GenBank/DDBJ databases">
        <authorList>
            <person name="Kucharzyk K."/>
            <person name="Murdoch R.W."/>
            <person name="Higgins S."/>
            <person name="Loffler F."/>
        </authorList>
    </citation>
    <scope>NUCLEOTIDE SEQUENCE</scope>
</reference>
<protein>
    <submittedName>
        <fullName evidence="1">Uncharacterized protein</fullName>
    </submittedName>
</protein>
<comment type="caution">
    <text evidence="1">The sequence shown here is derived from an EMBL/GenBank/DDBJ whole genome shotgun (WGS) entry which is preliminary data.</text>
</comment>
<dbReference type="AlphaFoldDB" id="A0A645BH74"/>
<gene>
    <name evidence="1" type="ORF">SDC9_111413</name>
</gene>
<dbReference type="EMBL" id="VSSQ01020002">
    <property type="protein sequence ID" value="MPM64526.1"/>
    <property type="molecule type" value="Genomic_DNA"/>
</dbReference>
<name>A0A645BH74_9ZZZZ</name>
<evidence type="ECO:0000313" key="1">
    <source>
        <dbReference type="EMBL" id="MPM64526.1"/>
    </source>
</evidence>